<dbReference type="Pfam" id="PF19927">
    <property type="entry name" value="DUF6390"/>
    <property type="match status" value="1"/>
</dbReference>
<accession>A0ABT4PYU7</accession>
<evidence type="ECO:0000313" key="1">
    <source>
        <dbReference type="EMBL" id="MCZ8381688.1"/>
    </source>
</evidence>
<keyword evidence="2" id="KW-1185">Reference proteome</keyword>
<evidence type="ECO:0000313" key="2">
    <source>
        <dbReference type="Proteomes" id="UP001142153"/>
    </source>
</evidence>
<dbReference type="InterPro" id="IPR045660">
    <property type="entry name" value="DUF6390"/>
</dbReference>
<dbReference type="Proteomes" id="UP001142153">
    <property type="component" value="Unassembled WGS sequence"/>
</dbReference>
<organism evidence="1 2">
    <name type="scientific">Mycobacterium hippophais</name>
    <dbReference type="NCBI Taxonomy" id="3016340"/>
    <lineage>
        <taxon>Bacteria</taxon>
        <taxon>Bacillati</taxon>
        <taxon>Actinomycetota</taxon>
        <taxon>Actinomycetes</taxon>
        <taxon>Mycobacteriales</taxon>
        <taxon>Mycobacteriaceae</taxon>
        <taxon>Mycobacterium</taxon>
    </lineage>
</organism>
<protein>
    <submittedName>
        <fullName evidence="1">DUF6390 family protein</fullName>
    </submittedName>
</protein>
<dbReference type="EMBL" id="JAPZPY010000012">
    <property type="protein sequence ID" value="MCZ8381688.1"/>
    <property type="molecule type" value="Genomic_DNA"/>
</dbReference>
<name>A0ABT4PYU7_9MYCO</name>
<gene>
    <name evidence="1" type="ORF">O6P37_22715</name>
</gene>
<sequence>MSGAVDQRVAPGHATFGRFAYPPNELGYCGPAGVAAPDLAAHAREFDGAWPYLTAIADAAGIADPLDEEVVSAYWIGGPLLDRVDPGVLLAGLRQAFRGQVTGLLTEVPDTAEVLAHHSLHVLAVYPWVRFLDRDAGTPVRVMQSCRIRWGTVESVTGEDAVITSRPLTFQAGRLRLGDPRAERVRWHRNGTSLTAAPAPGDAVAAHWDWICGTLTAEQTAALDAATRSTLAVVNTTRSSMPPQRGDREEKS</sequence>
<proteinExistence type="predicted"/>
<reference evidence="1" key="1">
    <citation type="submission" date="2022-12" db="EMBL/GenBank/DDBJ databases">
        <authorList>
            <person name="Deng Y."/>
            <person name="Zhang Y.-Q."/>
        </authorList>
    </citation>
    <scope>NUCLEOTIDE SEQUENCE</scope>
    <source>
        <strain evidence="1">CPCC 205372</strain>
    </source>
</reference>
<dbReference type="RefSeq" id="WP_269896197.1">
    <property type="nucleotide sequence ID" value="NZ_JAPZPY010000012.1"/>
</dbReference>
<comment type="caution">
    <text evidence="1">The sequence shown here is derived from an EMBL/GenBank/DDBJ whole genome shotgun (WGS) entry which is preliminary data.</text>
</comment>